<comment type="caution">
    <text evidence="1">The sequence shown here is derived from an EMBL/GenBank/DDBJ whole genome shotgun (WGS) entry which is preliminary data.</text>
</comment>
<dbReference type="EMBL" id="JMQA01000022">
    <property type="protein sequence ID" value="KFN09622.1"/>
    <property type="molecule type" value="Genomic_DNA"/>
</dbReference>
<keyword evidence="2" id="KW-1185">Reference proteome</keyword>
<dbReference type="Proteomes" id="UP000029278">
    <property type="component" value="Unassembled WGS sequence"/>
</dbReference>
<organism evidence="1 2">
    <name type="scientific">Paenibacillus macerans</name>
    <name type="common">Bacillus macerans</name>
    <dbReference type="NCBI Taxonomy" id="44252"/>
    <lineage>
        <taxon>Bacteria</taxon>
        <taxon>Bacillati</taxon>
        <taxon>Bacillota</taxon>
        <taxon>Bacilli</taxon>
        <taxon>Bacillales</taxon>
        <taxon>Paenibacillaceae</taxon>
        <taxon>Paenibacillus</taxon>
    </lineage>
</organism>
<evidence type="ECO:0000313" key="1">
    <source>
        <dbReference type="EMBL" id="KFN09622.1"/>
    </source>
</evidence>
<evidence type="ECO:0000313" key="2">
    <source>
        <dbReference type="Proteomes" id="UP000029278"/>
    </source>
</evidence>
<dbReference type="SMART" id="SM00028">
    <property type="entry name" value="TPR"/>
    <property type="match status" value="3"/>
</dbReference>
<proteinExistence type="predicted"/>
<dbReference type="STRING" id="44252.DJ90_3228"/>
<dbReference type="PATRIC" id="fig|44252.3.peg.2364"/>
<protein>
    <submittedName>
        <fullName evidence="1">Tetratricopeptide repeat family protein</fullName>
    </submittedName>
</protein>
<dbReference type="HOGENOM" id="CLU_1228903_0_0_9"/>
<accession>A0A090ZG82</accession>
<sequence length="210" mass="23907">MMFQHVFAEMNEMLDDISRKYPLAAGAQKQELAQAWRLLKHMSDGIIEEWLCFEEKMAALRQKWGSLEAEEVLSLPEIETGPFIKGQGYYKLMMFPQALEQFEQVLKQYPGSALGRTYLAMCHLHLERSEEAARQFWLVLEKAGNKRLRSIIYNALGCIEAQKGILAKAKEYFTLAHHSDPSLAEPLANLEACLSSTGKLYYGNELASLL</sequence>
<dbReference type="SUPFAM" id="SSF48452">
    <property type="entry name" value="TPR-like"/>
    <property type="match status" value="1"/>
</dbReference>
<dbReference type="InterPro" id="IPR019734">
    <property type="entry name" value="TPR_rpt"/>
</dbReference>
<dbReference type="AlphaFoldDB" id="A0A090ZG82"/>
<name>A0A090ZG82_PAEMA</name>
<gene>
    <name evidence="1" type="ORF">DJ90_3228</name>
</gene>
<reference evidence="1 2" key="1">
    <citation type="submission" date="2014-04" db="EMBL/GenBank/DDBJ databases">
        <authorList>
            <person name="Bishop-Lilly K.A."/>
            <person name="Broomall S.M."/>
            <person name="Chain P.S."/>
            <person name="Chertkov O."/>
            <person name="Coyne S.R."/>
            <person name="Daligault H.E."/>
            <person name="Davenport K.W."/>
            <person name="Erkkila T."/>
            <person name="Frey K.G."/>
            <person name="Gibbons H.S."/>
            <person name="Gu W."/>
            <person name="Jaissle J."/>
            <person name="Johnson S.L."/>
            <person name="Koroleva G.I."/>
            <person name="Ladner J.T."/>
            <person name="Lo C.-C."/>
            <person name="Minogue T.D."/>
            <person name="Munk C."/>
            <person name="Palacios G.F."/>
            <person name="Redden C.L."/>
            <person name="Rosenzweig C.N."/>
            <person name="Scholz M.B."/>
            <person name="Teshima H."/>
            <person name="Xu Y."/>
        </authorList>
    </citation>
    <scope>NUCLEOTIDE SEQUENCE [LARGE SCALE GENOMIC DNA]</scope>
    <source>
        <strain evidence="1 2">8244</strain>
    </source>
</reference>
<dbReference type="Gene3D" id="1.25.40.10">
    <property type="entry name" value="Tetratricopeptide repeat domain"/>
    <property type="match status" value="1"/>
</dbReference>
<dbReference type="InterPro" id="IPR011990">
    <property type="entry name" value="TPR-like_helical_dom_sf"/>
</dbReference>